<dbReference type="PANTHER" id="PTHR31312">
    <property type="entry name" value="TRANSCRIPTION ACTIVATOR GLK1"/>
    <property type="match status" value="1"/>
</dbReference>
<evidence type="ECO:0000313" key="8">
    <source>
        <dbReference type="Proteomes" id="UP001054902"/>
    </source>
</evidence>
<feature type="region of interest" description="Disordered" evidence="6">
    <location>
        <begin position="86"/>
        <end position="115"/>
    </location>
</feature>
<dbReference type="EMBL" id="BLLK01000069">
    <property type="protein sequence ID" value="GFH60662.1"/>
    <property type="molecule type" value="Genomic_DNA"/>
</dbReference>
<sequence length="460" mass="52656">MLTSSIAKFMERDLRQERDQNPARHSKDVSNNIGDELSLNKEYGHSKKYKSDELVETKSYRAELRGKRKFSSLDVDRTLRKESPITTAQHQQFKRPTTYDSMKPERLKKGSRKKIDGDGRWSKRFNWSEELHRDFVSSIFDIGLKNSTPATIQNYVASRGKFTSEQIKVHLYKYRILRQKSKRDFISLGNHPNVTNLSDSSRDIESVSAASCSKYIEAAPIYQAFSNTSRDIEQKLVVSATAECDAAQSSEEQNHEDINDGFHDGSLPLIQLTKEEMCSPSGASFVYLTGLFQSLKEQLYEQRRQKNFQAGGIEDNAKSANSDAIPLSAPTHIDEIGQNRNDEIASYRHESHFHHDSSDSNIQGITETNSNYLSIMHSGHPVSAELSDEGKDLTMESHVAFQKRVREMFDKRKDEADRRSSVEFQGQHGLDFEVNEETKRNEDDDFDEHLFDFLLNSLSE</sequence>
<dbReference type="GO" id="GO:0003700">
    <property type="term" value="F:DNA-binding transcription factor activity"/>
    <property type="evidence" value="ECO:0007669"/>
    <property type="project" value="InterPro"/>
</dbReference>
<feature type="region of interest" description="Disordered" evidence="6">
    <location>
        <begin position="1"/>
        <end position="40"/>
    </location>
</feature>
<comment type="caution">
    <text evidence="7">The sequence shown here is derived from an EMBL/GenBank/DDBJ whole genome shotgun (WGS) entry which is preliminary data.</text>
</comment>
<dbReference type="SUPFAM" id="SSF46689">
    <property type="entry name" value="Homeodomain-like"/>
    <property type="match status" value="1"/>
</dbReference>
<proteinExistence type="predicted"/>
<dbReference type="GO" id="GO:0045893">
    <property type="term" value="P:positive regulation of DNA-templated transcription"/>
    <property type="evidence" value="ECO:0007669"/>
    <property type="project" value="InterPro"/>
</dbReference>
<accession>A0AAD3HE90</accession>
<keyword evidence="2" id="KW-0805">Transcription regulation</keyword>
<evidence type="ECO:0008006" key="9">
    <source>
        <dbReference type="Google" id="ProtNLM"/>
    </source>
</evidence>
<dbReference type="InterPro" id="IPR006447">
    <property type="entry name" value="Myb_dom_plants"/>
</dbReference>
<organism evidence="7 8">
    <name type="scientific">Chaetoceros tenuissimus</name>
    <dbReference type="NCBI Taxonomy" id="426638"/>
    <lineage>
        <taxon>Eukaryota</taxon>
        <taxon>Sar</taxon>
        <taxon>Stramenopiles</taxon>
        <taxon>Ochrophyta</taxon>
        <taxon>Bacillariophyta</taxon>
        <taxon>Coscinodiscophyceae</taxon>
        <taxon>Chaetocerotophycidae</taxon>
        <taxon>Chaetocerotales</taxon>
        <taxon>Chaetocerotaceae</taxon>
        <taxon>Chaetoceros</taxon>
    </lineage>
</organism>
<feature type="compositionally biased region" description="Basic and acidic residues" evidence="6">
    <location>
        <begin position="9"/>
        <end position="28"/>
    </location>
</feature>
<feature type="compositionally biased region" description="Polar residues" evidence="6">
    <location>
        <begin position="86"/>
        <end position="100"/>
    </location>
</feature>
<dbReference type="Gene3D" id="1.10.10.60">
    <property type="entry name" value="Homeodomain-like"/>
    <property type="match status" value="1"/>
</dbReference>
<dbReference type="InterPro" id="IPR009057">
    <property type="entry name" value="Homeodomain-like_sf"/>
</dbReference>
<gene>
    <name evidence="7" type="ORF">CTEN210_17138</name>
</gene>
<evidence type="ECO:0000256" key="1">
    <source>
        <dbReference type="ARBA" id="ARBA00004123"/>
    </source>
</evidence>
<evidence type="ECO:0000313" key="7">
    <source>
        <dbReference type="EMBL" id="GFH60662.1"/>
    </source>
</evidence>
<keyword evidence="5" id="KW-0539">Nucleus</keyword>
<protein>
    <recommendedName>
        <fullName evidence="9">Myb-like domain-containing protein</fullName>
    </recommendedName>
</protein>
<evidence type="ECO:0000256" key="6">
    <source>
        <dbReference type="SAM" id="MobiDB-lite"/>
    </source>
</evidence>
<comment type="subcellular location">
    <subcellularLocation>
        <location evidence="1">Nucleus</location>
    </subcellularLocation>
</comment>
<dbReference type="GO" id="GO:0005634">
    <property type="term" value="C:nucleus"/>
    <property type="evidence" value="ECO:0007669"/>
    <property type="project" value="UniProtKB-SubCell"/>
</dbReference>
<feature type="compositionally biased region" description="Basic and acidic residues" evidence="6">
    <location>
        <begin position="102"/>
        <end position="115"/>
    </location>
</feature>
<dbReference type="AlphaFoldDB" id="A0AAD3HE90"/>
<evidence type="ECO:0000256" key="3">
    <source>
        <dbReference type="ARBA" id="ARBA00023125"/>
    </source>
</evidence>
<reference evidence="7 8" key="1">
    <citation type="journal article" date="2021" name="Sci. Rep.">
        <title>The genome of the diatom Chaetoceros tenuissimus carries an ancient integrated fragment of an extant virus.</title>
        <authorList>
            <person name="Hongo Y."/>
            <person name="Kimura K."/>
            <person name="Takaki Y."/>
            <person name="Yoshida Y."/>
            <person name="Baba S."/>
            <person name="Kobayashi G."/>
            <person name="Nagasaki K."/>
            <person name="Hano T."/>
            <person name="Tomaru Y."/>
        </authorList>
    </citation>
    <scope>NUCLEOTIDE SEQUENCE [LARGE SCALE GENOMIC DNA]</scope>
    <source>
        <strain evidence="7 8">NIES-3715</strain>
    </source>
</reference>
<keyword evidence="8" id="KW-1185">Reference proteome</keyword>
<dbReference type="Proteomes" id="UP001054902">
    <property type="component" value="Unassembled WGS sequence"/>
</dbReference>
<dbReference type="PANTHER" id="PTHR31312:SF1">
    <property type="entry name" value="TRANSCRIPTION ACTIVATOR GLK1"/>
    <property type="match status" value="1"/>
</dbReference>
<dbReference type="NCBIfam" id="TIGR01557">
    <property type="entry name" value="myb_SHAQKYF"/>
    <property type="match status" value="1"/>
</dbReference>
<evidence type="ECO:0000256" key="5">
    <source>
        <dbReference type="ARBA" id="ARBA00023242"/>
    </source>
</evidence>
<dbReference type="GO" id="GO:0003677">
    <property type="term" value="F:DNA binding"/>
    <property type="evidence" value="ECO:0007669"/>
    <property type="project" value="UniProtKB-KW"/>
</dbReference>
<keyword evidence="4" id="KW-0804">Transcription</keyword>
<dbReference type="InterPro" id="IPR044825">
    <property type="entry name" value="GLK1/2-like"/>
</dbReference>
<keyword evidence="3" id="KW-0238">DNA-binding</keyword>
<evidence type="ECO:0000256" key="2">
    <source>
        <dbReference type="ARBA" id="ARBA00023015"/>
    </source>
</evidence>
<name>A0AAD3HE90_9STRA</name>
<evidence type="ECO:0000256" key="4">
    <source>
        <dbReference type="ARBA" id="ARBA00023163"/>
    </source>
</evidence>